<keyword evidence="1" id="KW-0812">Transmembrane</keyword>
<organism evidence="2 3">
    <name type="scientific">Rhodothermus profundi</name>
    <dbReference type="NCBI Taxonomy" id="633813"/>
    <lineage>
        <taxon>Bacteria</taxon>
        <taxon>Pseudomonadati</taxon>
        <taxon>Rhodothermota</taxon>
        <taxon>Rhodothermia</taxon>
        <taxon>Rhodothermales</taxon>
        <taxon>Rhodothermaceae</taxon>
        <taxon>Rhodothermus</taxon>
    </lineage>
</organism>
<reference evidence="3" key="1">
    <citation type="submission" date="2016-11" db="EMBL/GenBank/DDBJ databases">
        <authorList>
            <person name="Varghese N."/>
            <person name="Submissions S."/>
        </authorList>
    </citation>
    <scope>NUCLEOTIDE SEQUENCE [LARGE SCALE GENOMIC DNA]</scope>
    <source>
        <strain evidence="3">DSM 22212</strain>
    </source>
</reference>
<keyword evidence="1" id="KW-1133">Transmembrane helix</keyword>
<sequence length="109" mass="11885">MRKTYTTGEVVRAGLLGALLGGVVGFVMGLLIAPETGGQLRRRLTYQLEHLGERIQRLGEQLLHPPKPGEARRTGEALVASARAEAENIRQDIDALLGDLRRKRTSANS</sequence>
<dbReference type="InterPro" id="IPR024623">
    <property type="entry name" value="YtxH"/>
</dbReference>
<dbReference type="RefSeq" id="WP_072715698.1">
    <property type="nucleotide sequence ID" value="NZ_FRAU01000005.1"/>
</dbReference>
<evidence type="ECO:0000313" key="3">
    <source>
        <dbReference type="Proteomes" id="UP000185812"/>
    </source>
</evidence>
<feature type="transmembrane region" description="Helical" evidence="1">
    <location>
        <begin position="12"/>
        <end position="33"/>
    </location>
</feature>
<keyword evidence="1" id="KW-0472">Membrane</keyword>
<gene>
    <name evidence="2" type="ORF">SAMN04488087_1880</name>
</gene>
<dbReference type="Proteomes" id="UP000185812">
    <property type="component" value="Unassembled WGS sequence"/>
</dbReference>
<dbReference type="OrthoDB" id="598035at2"/>
<proteinExistence type="predicted"/>
<protein>
    <submittedName>
        <fullName evidence="2">YtxH-like protein</fullName>
    </submittedName>
</protein>
<accession>A0A1M6UVA2</accession>
<dbReference type="Pfam" id="PF12732">
    <property type="entry name" value="YtxH"/>
    <property type="match status" value="1"/>
</dbReference>
<evidence type="ECO:0000313" key="2">
    <source>
        <dbReference type="EMBL" id="SHK73162.1"/>
    </source>
</evidence>
<evidence type="ECO:0000256" key="1">
    <source>
        <dbReference type="SAM" id="Phobius"/>
    </source>
</evidence>
<name>A0A1M6UVA2_9BACT</name>
<dbReference type="EMBL" id="FRAU01000005">
    <property type="protein sequence ID" value="SHK73162.1"/>
    <property type="molecule type" value="Genomic_DNA"/>
</dbReference>
<dbReference type="AlphaFoldDB" id="A0A1M6UVA2"/>
<dbReference type="STRING" id="633813.SAMN04488087_1880"/>
<keyword evidence="3" id="KW-1185">Reference proteome</keyword>